<comment type="caution">
    <text evidence="10">The sequence shown here is derived from an EMBL/GenBank/DDBJ whole genome shotgun (WGS) entry which is preliminary data.</text>
</comment>
<feature type="transmembrane region" description="Helical" evidence="9">
    <location>
        <begin position="50"/>
        <end position="81"/>
    </location>
</feature>
<dbReference type="GO" id="GO:0005886">
    <property type="term" value="C:plasma membrane"/>
    <property type="evidence" value="ECO:0007669"/>
    <property type="project" value="UniProtKB-SubCell"/>
</dbReference>
<evidence type="ECO:0000256" key="3">
    <source>
        <dbReference type="ARBA" id="ARBA00022475"/>
    </source>
</evidence>
<evidence type="ECO:0000256" key="9">
    <source>
        <dbReference type="SAM" id="Phobius"/>
    </source>
</evidence>
<dbReference type="AlphaFoldDB" id="X1LVL6"/>
<feature type="transmembrane region" description="Helical" evidence="9">
    <location>
        <begin position="128"/>
        <end position="147"/>
    </location>
</feature>
<dbReference type="PANTHER" id="PTHR11795:SF442">
    <property type="entry name" value="ABC TRANSPORTER ATP-BINDING PROTEIN"/>
    <property type="match status" value="1"/>
</dbReference>
<keyword evidence="2" id="KW-0813">Transport</keyword>
<keyword evidence="4 9" id="KW-0812">Transmembrane</keyword>
<protein>
    <recommendedName>
        <fullName evidence="11">Branched-chain amino acid ABC transporter permease</fullName>
    </recommendedName>
</protein>
<feature type="transmembrane region" description="Helical" evidence="9">
    <location>
        <begin position="93"/>
        <end position="121"/>
    </location>
</feature>
<keyword evidence="3" id="KW-1003">Cell membrane</keyword>
<dbReference type="CDD" id="cd06582">
    <property type="entry name" value="TM_PBP1_LivH_like"/>
    <property type="match status" value="1"/>
</dbReference>
<evidence type="ECO:0000256" key="5">
    <source>
        <dbReference type="ARBA" id="ARBA00022970"/>
    </source>
</evidence>
<evidence type="ECO:0000256" key="2">
    <source>
        <dbReference type="ARBA" id="ARBA00022448"/>
    </source>
</evidence>
<evidence type="ECO:0000313" key="10">
    <source>
        <dbReference type="EMBL" id="GAH98178.1"/>
    </source>
</evidence>
<sequence>IPMGGITFPVFRLAIIAFGLAAAAGLWFFQEKTRFGAIIRAGMDNKEMTMALGINLKMVFTGVFALGAFVAGFCGLIGAPLLGINLGVGWDALLLAMIVVIVGGTGSVQGALVGGLVIGLVDAYGKAFFPELAYFTMYLVLIIILLFRPSGLMGRRI</sequence>
<dbReference type="Pfam" id="PF02653">
    <property type="entry name" value="BPD_transp_2"/>
    <property type="match status" value="1"/>
</dbReference>
<dbReference type="GO" id="GO:0006865">
    <property type="term" value="P:amino acid transport"/>
    <property type="evidence" value="ECO:0007669"/>
    <property type="project" value="UniProtKB-KW"/>
</dbReference>
<evidence type="ECO:0000256" key="7">
    <source>
        <dbReference type="ARBA" id="ARBA00023136"/>
    </source>
</evidence>
<feature type="transmembrane region" description="Helical" evidence="9">
    <location>
        <begin position="6"/>
        <end position="29"/>
    </location>
</feature>
<comment type="subcellular location">
    <subcellularLocation>
        <location evidence="1">Cell membrane</location>
        <topology evidence="1">Multi-pass membrane protein</topology>
    </subcellularLocation>
</comment>
<organism evidence="10">
    <name type="scientific">marine sediment metagenome</name>
    <dbReference type="NCBI Taxonomy" id="412755"/>
    <lineage>
        <taxon>unclassified sequences</taxon>
        <taxon>metagenomes</taxon>
        <taxon>ecological metagenomes</taxon>
    </lineage>
</organism>
<dbReference type="InterPro" id="IPR001851">
    <property type="entry name" value="ABC_transp_permease"/>
</dbReference>
<evidence type="ECO:0008006" key="11">
    <source>
        <dbReference type="Google" id="ProtNLM"/>
    </source>
</evidence>
<proteinExistence type="inferred from homology"/>
<accession>X1LVL6</accession>
<reference evidence="10" key="1">
    <citation type="journal article" date="2014" name="Front. Microbiol.">
        <title>High frequency of phylogenetically diverse reductive dehalogenase-homologous genes in deep subseafloor sedimentary metagenomes.</title>
        <authorList>
            <person name="Kawai M."/>
            <person name="Futagami T."/>
            <person name="Toyoda A."/>
            <person name="Takaki Y."/>
            <person name="Nishi S."/>
            <person name="Hori S."/>
            <person name="Arai W."/>
            <person name="Tsubouchi T."/>
            <person name="Morono Y."/>
            <person name="Uchiyama I."/>
            <person name="Ito T."/>
            <person name="Fujiyama A."/>
            <person name="Inagaki F."/>
            <person name="Takami H."/>
        </authorList>
    </citation>
    <scope>NUCLEOTIDE SEQUENCE</scope>
    <source>
        <strain evidence="10">Expedition CK06-06</strain>
    </source>
</reference>
<dbReference type="PANTHER" id="PTHR11795">
    <property type="entry name" value="BRANCHED-CHAIN AMINO ACID TRANSPORT SYSTEM PERMEASE PROTEIN LIVH"/>
    <property type="match status" value="1"/>
</dbReference>
<evidence type="ECO:0000256" key="8">
    <source>
        <dbReference type="ARBA" id="ARBA00037998"/>
    </source>
</evidence>
<feature type="non-terminal residue" evidence="10">
    <location>
        <position position="1"/>
    </location>
</feature>
<dbReference type="EMBL" id="BARV01000420">
    <property type="protein sequence ID" value="GAH98178.1"/>
    <property type="molecule type" value="Genomic_DNA"/>
</dbReference>
<evidence type="ECO:0000256" key="1">
    <source>
        <dbReference type="ARBA" id="ARBA00004651"/>
    </source>
</evidence>
<evidence type="ECO:0000256" key="4">
    <source>
        <dbReference type="ARBA" id="ARBA00022692"/>
    </source>
</evidence>
<dbReference type="GO" id="GO:0022857">
    <property type="term" value="F:transmembrane transporter activity"/>
    <property type="evidence" value="ECO:0007669"/>
    <property type="project" value="InterPro"/>
</dbReference>
<keyword evidence="7 9" id="KW-0472">Membrane</keyword>
<keyword evidence="6 9" id="KW-1133">Transmembrane helix</keyword>
<gene>
    <name evidence="10" type="ORF">S06H3_01631</name>
</gene>
<dbReference type="InterPro" id="IPR052157">
    <property type="entry name" value="BCAA_transport_permease"/>
</dbReference>
<comment type="similarity">
    <text evidence="8">Belongs to the binding-protein-dependent transport system permease family. LivHM subfamily.</text>
</comment>
<evidence type="ECO:0000256" key="6">
    <source>
        <dbReference type="ARBA" id="ARBA00022989"/>
    </source>
</evidence>
<name>X1LVL6_9ZZZZ</name>
<keyword evidence="5" id="KW-0029">Amino-acid transport</keyword>